<accession>A0A8S5PH69</accession>
<name>A0A8S5PH69_9CAUD</name>
<reference evidence="1" key="1">
    <citation type="journal article" date="2021" name="Proc. Natl. Acad. Sci. U.S.A.">
        <title>A Catalog of Tens of Thousands of Viruses from Human Metagenomes Reveals Hidden Associations with Chronic Diseases.</title>
        <authorList>
            <person name="Tisza M.J."/>
            <person name="Buck C.B."/>
        </authorList>
    </citation>
    <scope>NUCLEOTIDE SEQUENCE</scope>
    <source>
        <strain evidence="1">Ct6aW5</strain>
    </source>
</reference>
<evidence type="ECO:0000313" key="1">
    <source>
        <dbReference type="EMBL" id="DAE05811.1"/>
    </source>
</evidence>
<proteinExistence type="predicted"/>
<protein>
    <submittedName>
        <fullName evidence="1">Uncharacterized protein</fullName>
    </submittedName>
</protein>
<sequence>MTCRSDDKKRNIDKRGAIPFLFSLPLNNPQNHVKT</sequence>
<dbReference type="EMBL" id="BK015418">
    <property type="protein sequence ID" value="DAE05811.1"/>
    <property type="molecule type" value="Genomic_DNA"/>
</dbReference>
<organism evidence="1">
    <name type="scientific">Myoviridae sp. ct6aW5</name>
    <dbReference type="NCBI Taxonomy" id="2825036"/>
    <lineage>
        <taxon>Viruses</taxon>
        <taxon>Duplodnaviria</taxon>
        <taxon>Heunggongvirae</taxon>
        <taxon>Uroviricota</taxon>
        <taxon>Caudoviricetes</taxon>
    </lineage>
</organism>